<dbReference type="InterPro" id="IPR023572">
    <property type="entry name" value="Archease_dom"/>
</dbReference>
<evidence type="ECO:0000256" key="1">
    <source>
        <dbReference type="ARBA" id="ARBA00007963"/>
    </source>
</evidence>
<comment type="similarity">
    <text evidence="1">Belongs to the archease family.</text>
</comment>
<accession>A0A2R6AB94</accession>
<reference evidence="6 7" key="1">
    <citation type="submission" date="2017-04" db="EMBL/GenBank/DDBJ databases">
        <title>Novel microbial lineages endemic to geothermal iron-oxide mats fill important gaps in the evolutionary history of Archaea.</title>
        <authorList>
            <person name="Jay Z.J."/>
            <person name="Beam J.P."/>
            <person name="Dlakic M."/>
            <person name="Rusch D.B."/>
            <person name="Kozubal M.A."/>
            <person name="Inskeep W.P."/>
        </authorList>
    </citation>
    <scope>NUCLEOTIDE SEQUENCE [LARGE SCALE GENOMIC DNA]</scope>
    <source>
        <strain evidence="6">OSP_D</strain>
    </source>
</reference>
<dbReference type="InterPro" id="IPR036820">
    <property type="entry name" value="Archease_dom_sf"/>
</dbReference>
<comment type="caution">
    <text evidence="6">The sequence shown here is derived from an EMBL/GenBank/DDBJ whole genome shotgun (WGS) entry which is preliminary data.</text>
</comment>
<gene>
    <name evidence="6" type="ORF">B9Q01_03770</name>
</gene>
<organism evidence="6 7">
    <name type="scientific">Candidatus Marsarchaeota G1 archaeon OSP_D</name>
    <dbReference type="NCBI Taxonomy" id="1978155"/>
    <lineage>
        <taxon>Archaea</taxon>
        <taxon>Candidatus Marsarchaeota</taxon>
        <taxon>Candidatus Marsarchaeota group 1</taxon>
    </lineage>
</organism>
<keyword evidence="3" id="KW-0479">Metal-binding</keyword>
<keyword evidence="2" id="KW-0819">tRNA processing</keyword>
<evidence type="ECO:0000256" key="3">
    <source>
        <dbReference type="ARBA" id="ARBA00022723"/>
    </source>
</evidence>
<name>A0A2R6AB94_9ARCH</name>
<evidence type="ECO:0000313" key="7">
    <source>
        <dbReference type="Proteomes" id="UP000240880"/>
    </source>
</evidence>
<proteinExistence type="inferred from homology"/>
<feature type="domain" description="Archease" evidence="5">
    <location>
        <begin position="7"/>
        <end position="144"/>
    </location>
</feature>
<evidence type="ECO:0000259" key="5">
    <source>
        <dbReference type="Pfam" id="PF01951"/>
    </source>
</evidence>
<dbReference type="Pfam" id="PF01951">
    <property type="entry name" value="Archease"/>
    <property type="match status" value="1"/>
</dbReference>
<evidence type="ECO:0000256" key="2">
    <source>
        <dbReference type="ARBA" id="ARBA00022694"/>
    </source>
</evidence>
<dbReference type="PANTHER" id="PTHR12682:SF11">
    <property type="entry name" value="PROTEIN ARCHEASE"/>
    <property type="match status" value="1"/>
</dbReference>
<dbReference type="SUPFAM" id="SSF69819">
    <property type="entry name" value="MTH1598-like"/>
    <property type="match status" value="1"/>
</dbReference>
<protein>
    <recommendedName>
        <fullName evidence="5">Archease domain-containing protein</fullName>
    </recommendedName>
</protein>
<evidence type="ECO:0000256" key="4">
    <source>
        <dbReference type="ARBA" id="ARBA00022837"/>
    </source>
</evidence>
<evidence type="ECO:0000313" key="6">
    <source>
        <dbReference type="EMBL" id="PSN83672.1"/>
    </source>
</evidence>
<keyword evidence="4" id="KW-0106">Calcium</keyword>
<dbReference type="InterPro" id="IPR002804">
    <property type="entry name" value="Archease"/>
</dbReference>
<dbReference type="EMBL" id="NEXC01000017">
    <property type="protein sequence ID" value="PSN83672.1"/>
    <property type="molecule type" value="Genomic_DNA"/>
</dbReference>
<dbReference type="GO" id="GO:0008033">
    <property type="term" value="P:tRNA processing"/>
    <property type="evidence" value="ECO:0007669"/>
    <property type="project" value="UniProtKB-KW"/>
</dbReference>
<sequence length="144" mass="16515">MIQLVPFRYLEDVAIADVAFEATSDTLEGLFEEAAKALTELMVNTQTLKGESETEFTVEAESVDLLLFNFLTKIIYFKDAEAILFKEIRVKISKKTQYTLFAKGLCDKIDYSTQELRLDAKAITFHMFEISKNDVWHCRVVVDV</sequence>
<dbReference type="AlphaFoldDB" id="A0A2R6AB94"/>
<dbReference type="PANTHER" id="PTHR12682">
    <property type="entry name" value="ARCHEASE"/>
    <property type="match status" value="1"/>
</dbReference>
<dbReference type="Proteomes" id="UP000240880">
    <property type="component" value="Unassembled WGS sequence"/>
</dbReference>
<dbReference type="GO" id="GO:0046872">
    <property type="term" value="F:metal ion binding"/>
    <property type="evidence" value="ECO:0007669"/>
    <property type="project" value="UniProtKB-KW"/>
</dbReference>
<dbReference type="Gene3D" id="3.55.10.10">
    <property type="entry name" value="Archease domain"/>
    <property type="match status" value="1"/>
</dbReference>